<dbReference type="SUPFAM" id="SSF48403">
    <property type="entry name" value="Ankyrin repeat"/>
    <property type="match status" value="1"/>
</dbReference>
<organism evidence="3 4">
    <name type="scientific">Phytophthora kernoviae</name>
    <dbReference type="NCBI Taxonomy" id="325452"/>
    <lineage>
        <taxon>Eukaryota</taxon>
        <taxon>Sar</taxon>
        <taxon>Stramenopiles</taxon>
        <taxon>Oomycota</taxon>
        <taxon>Peronosporomycetes</taxon>
        <taxon>Peronosporales</taxon>
        <taxon>Peronosporaceae</taxon>
        <taxon>Phytophthora</taxon>
    </lineage>
</organism>
<comment type="caution">
    <text evidence="3">The sequence shown here is derived from an EMBL/GenBank/DDBJ whole genome shotgun (WGS) entry which is preliminary data.</text>
</comment>
<feature type="region of interest" description="Disordered" evidence="1">
    <location>
        <begin position="92"/>
        <end position="135"/>
    </location>
</feature>
<dbReference type="PANTHER" id="PTHR46586">
    <property type="entry name" value="ANKYRIN REPEAT-CONTAINING PROTEIN"/>
    <property type="match status" value="1"/>
</dbReference>
<protein>
    <submittedName>
        <fullName evidence="3">Uncharacterized protein</fullName>
    </submittedName>
</protein>
<dbReference type="InterPro" id="IPR052050">
    <property type="entry name" value="SecEffector_AnkRepeat"/>
</dbReference>
<dbReference type="EMBL" id="MBDO02000099">
    <property type="protein sequence ID" value="RLN63295.1"/>
    <property type="molecule type" value="Genomic_DNA"/>
</dbReference>
<proteinExistence type="predicted"/>
<accession>A0A3F2RT64</accession>
<evidence type="ECO:0000313" key="4">
    <source>
        <dbReference type="Proteomes" id="UP000277300"/>
    </source>
</evidence>
<dbReference type="AlphaFoldDB" id="A0A3F2RT64"/>
<dbReference type="Proteomes" id="UP000277300">
    <property type="component" value="Unassembled WGS sequence"/>
</dbReference>
<name>A0A3F2RT64_9STRA</name>
<dbReference type="EMBL" id="MBAD02001591">
    <property type="protein sequence ID" value="RLN53300.1"/>
    <property type="molecule type" value="Genomic_DNA"/>
</dbReference>
<evidence type="ECO:0000256" key="1">
    <source>
        <dbReference type="SAM" id="MobiDB-lite"/>
    </source>
</evidence>
<dbReference type="Gene3D" id="1.25.40.20">
    <property type="entry name" value="Ankyrin repeat-containing domain"/>
    <property type="match status" value="1"/>
</dbReference>
<dbReference type="Proteomes" id="UP000284657">
    <property type="component" value="Unassembled WGS sequence"/>
</dbReference>
<gene>
    <name evidence="2" type="ORF">BBJ29_000454</name>
    <name evidence="3" type="ORF">BBP00_00004229</name>
</gene>
<evidence type="ECO:0000313" key="3">
    <source>
        <dbReference type="EMBL" id="RLN63295.1"/>
    </source>
</evidence>
<sequence>MDRQDEESESQFARLNDVCFPDEITALVHVLEQIDELLMLPREALAKAVEAENLQWLAFLLHKFGFDPLDSVASAAANGRLDSVIFLLSKASGGENNGNPDEEEDSESDDDSEDSESDDDETSEGEEQDDRQMQRVLKKATVRAAKNGHVAVVEFLLSKIADGHEDDRIPTEVVSEAIKKVANKGDINIVEFLFDNAAIPDDVKQEAIVSAAGCSQNEVVQFMCNSGDWPLHVLKEALNVANDSKLKEYLHEKVTKA</sequence>
<evidence type="ECO:0000313" key="2">
    <source>
        <dbReference type="EMBL" id="RLN53300.1"/>
    </source>
</evidence>
<dbReference type="OrthoDB" id="103403at2759"/>
<dbReference type="InterPro" id="IPR036770">
    <property type="entry name" value="Ankyrin_rpt-contain_sf"/>
</dbReference>
<reference evidence="4 5" key="1">
    <citation type="submission" date="2018-07" db="EMBL/GenBank/DDBJ databases">
        <title>Genome sequencing of oomycete isolates from Chile give support for New Zealand origin for Phytophthora kernoviae and make available the first Nothophytophthora sp. genome.</title>
        <authorList>
            <person name="Studholme D.J."/>
            <person name="Sanfuentes E."/>
            <person name="Panda P."/>
            <person name="Hill R."/>
            <person name="Sambles C."/>
            <person name="Grant M."/>
            <person name="Williams N.M."/>
            <person name="Mcdougal R.L."/>
        </authorList>
    </citation>
    <scope>NUCLEOTIDE SEQUENCE [LARGE SCALE GENOMIC DNA]</scope>
    <source>
        <strain evidence="3">Chile6</strain>
        <strain evidence="2">Chile7</strain>
    </source>
</reference>
<feature type="compositionally biased region" description="Acidic residues" evidence="1">
    <location>
        <begin position="100"/>
        <end position="129"/>
    </location>
</feature>
<evidence type="ECO:0000313" key="5">
    <source>
        <dbReference type="Proteomes" id="UP000284657"/>
    </source>
</evidence>
<dbReference type="PANTHER" id="PTHR46586:SF3">
    <property type="entry name" value="ANKYRIN REPEAT-CONTAINING PROTEIN"/>
    <property type="match status" value="1"/>
</dbReference>